<dbReference type="InterPro" id="IPR040504">
    <property type="entry name" value="TFIIF_beta_N"/>
</dbReference>
<sequence length="256" mass="29394">MSDSKKAASSSELELDTSNSRNSVWLVKVPKYISSRWEKSKPDMPVATLKIAKSPGQRPSVSLSLTEEAVRLESDLIPKDYKMLITPIQNQSLGDFYEYRRDKKDDFLSDGVKICMAGKVMQRLECQAATSVQYMTLKKNAILEAAKPARMTQPLERAIVNPKPVSAHKEVIEYEQRKKAEGKKLRDDKNVVTDKLFKAFGLHQYYNLRDLVKLTNQPVTYLKEILNEYCVYNTKAPHKNMWQLKKEYSNYTGSDE</sequence>
<evidence type="ECO:0000256" key="2">
    <source>
        <dbReference type="ARBA" id="ARBA00009543"/>
    </source>
</evidence>
<dbReference type="InterPro" id="IPR036388">
    <property type="entry name" value="WH-like_DNA-bd_sf"/>
</dbReference>
<gene>
    <name evidence="11" type="ORF">QYM36_009848</name>
</gene>
<keyword evidence="5" id="KW-0238">DNA-binding</keyword>
<evidence type="ECO:0000256" key="1">
    <source>
        <dbReference type="ARBA" id="ARBA00004123"/>
    </source>
</evidence>
<dbReference type="Pfam" id="PF17683">
    <property type="entry name" value="TFIIF_beta_N"/>
    <property type="match status" value="1"/>
</dbReference>
<dbReference type="Pfam" id="PF02270">
    <property type="entry name" value="TFIIF_beta"/>
    <property type="match status" value="1"/>
</dbReference>
<dbReference type="GO" id="GO:0003677">
    <property type="term" value="F:DNA binding"/>
    <property type="evidence" value="ECO:0007669"/>
    <property type="project" value="UniProtKB-KW"/>
</dbReference>
<dbReference type="EMBL" id="JAVRJZ010000012">
    <property type="protein sequence ID" value="KAK2714990.1"/>
    <property type="molecule type" value="Genomic_DNA"/>
</dbReference>
<dbReference type="GO" id="GO:0005674">
    <property type="term" value="C:transcription factor TFIIF complex"/>
    <property type="evidence" value="ECO:0007669"/>
    <property type="project" value="InterPro"/>
</dbReference>
<dbReference type="Proteomes" id="UP001187531">
    <property type="component" value="Unassembled WGS sequence"/>
</dbReference>
<keyword evidence="4" id="KW-0805">Transcription regulation</keyword>
<feature type="domain" description="TFIIF beta subunit HTH" evidence="9">
    <location>
        <begin position="186"/>
        <end position="248"/>
    </location>
</feature>
<dbReference type="InterPro" id="IPR040450">
    <property type="entry name" value="TFIIF_beta_HTH"/>
</dbReference>
<proteinExistence type="inferred from homology"/>
<evidence type="ECO:0000259" key="10">
    <source>
        <dbReference type="Pfam" id="PF17683"/>
    </source>
</evidence>
<evidence type="ECO:0000256" key="7">
    <source>
        <dbReference type="ARBA" id="ARBA00023242"/>
    </source>
</evidence>
<dbReference type="SUPFAM" id="SSF50916">
    <property type="entry name" value="Rap30/74 interaction domains"/>
    <property type="match status" value="1"/>
</dbReference>
<dbReference type="PANTHER" id="PTHR10445:SF0">
    <property type="entry name" value="GENERAL TRANSCRIPTION FACTOR IIF SUBUNIT 2"/>
    <property type="match status" value="1"/>
</dbReference>
<reference evidence="11" key="1">
    <citation type="submission" date="2023-07" db="EMBL/GenBank/DDBJ databases">
        <title>Chromosome-level genome assembly of Artemia franciscana.</title>
        <authorList>
            <person name="Jo E."/>
        </authorList>
    </citation>
    <scope>NUCLEOTIDE SEQUENCE</scope>
    <source>
        <tissue evidence="11">Whole body</tissue>
    </source>
</reference>
<dbReference type="FunFam" id="1.10.10.10:FF:000035">
    <property type="entry name" value="General transcription factor IIF subunit 2"/>
    <property type="match status" value="1"/>
</dbReference>
<organism evidence="11 12">
    <name type="scientific">Artemia franciscana</name>
    <name type="common">Brine shrimp</name>
    <name type="synonym">Artemia sanfranciscana</name>
    <dbReference type="NCBI Taxonomy" id="6661"/>
    <lineage>
        <taxon>Eukaryota</taxon>
        <taxon>Metazoa</taxon>
        <taxon>Ecdysozoa</taxon>
        <taxon>Arthropoda</taxon>
        <taxon>Crustacea</taxon>
        <taxon>Branchiopoda</taxon>
        <taxon>Anostraca</taxon>
        <taxon>Artemiidae</taxon>
        <taxon>Artemia</taxon>
    </lineage>
</organism>
<dbReference type="InterPro" id="IPR011039">
    <property type="entry name" value="TFIIF_interaction"/>
</dbReference>
<dbReference type="PANTHER" id="PTHR10445">
    <property type="entry name" value="GENERAL TRANSCRIPTION FACTOR IIF SUBUNIT 2"/>
    <property type="match status" value="1"/>
</dbReference>
<dbReference type="Gene3D" id="1.10.10.10">
    <property type="entry name" value="Winged helix-like DNA-binding domain superfamily/Winged helix DNA-binding domain"/>
    <property type="match status" value="1"/>
</dbReference>
<evidence type="ECO:0000313" key="12">
    <source>
        <dbReference type="Proteomes" id="UP001187531"/>
    </source>
</evidence>
<dbReference type="GO" id="GO:0006368">
    <property type="term" value="P:transcription elongation by RNA polymerase II"/>
    <property type="evidence" value="ECO:0007669"/>
    <property type="project" value="UniProtKB-ARBA"/>
</dbReference>
<protein>
    <recommendedName>
        <fullName evidence="3">General transcription factor IIF subunit 2</fullName>
    </recommendedName>
    <alternativeName>
        <fullName evidence="8">Transcription initiation factor IIF subunit beta</fullName>
    </alternativeName>
</protein>
<evidence type="ECO:0000256" key="6">
    <source>
        <dbReference type="ARBA" id="ARBA00023163"/>
    </source>
</evidence>
<keyword evidence="12" id="KW-1185">Reference proteome</keyword>
<dbReference type="InterPro" id="IPR003196">
    <property type="entry name" value="TFIIF_beta"/>
</dbReference>
<comment type="subcellular location">
    <subcellularLocation>
        <location evidence="1">Nucleus</location>
    </subcellularLocation>
</comment>
<keyword evidence="6" id="KW-0804">Transcription</keyword>
<evidence type="ECO:0000256" key="4">
    <source>
        <dbReference type="ARBA" id="ARBA00023015"/>
    </source>
</evidence>
<dbReference type="GO" id="GO:0006367">
    <property type="term" value="P:transcription initiation at RNA polymerase II promoter"/>
    <property type="evidence" value="ECO:0007669"/>
    <property type="project" value="InterPro"/>
</dbReference>
<dbReference type="AlphaFoldDB" id="A0AA88LB79"/>
<feature type="domain" description="TFIIF beta subunit N-terminal" evidence="10">
    <location>
        <begin position="22"/>
        <end position="97"/>
    </location>
</feature>
<evidence type="ECO:0000256" key="8">
    <source>
        <dbReference type="ARBA" id="ARBA00033388"/>
    </source>
</evidence>
<comment type="caution">
    <text evidence="11">The sequence shown here is derived from an EMBL/GenBank/DDBJ whole genome shotgun (WGS) entry which is preliminary data.</text>
</comment>
<name>A0AA88LB79_ARTSF</name>
<evidence type="ECO:0000256" key="3">
    <source>
        <dbReference type="ARBA" id="ARBA00020815"/>
    </source>
</evidence>
<dbReference type="SUPFAM" id="SSF46785">
    <property type="entry name" value="Winged helix' DNA-binding domain"/>
    <property type="match status" value="1"/>
</dbReference>
<keyword evidence="7" id="KW-0539">Nucleus</keyword>
<dbReference type="CDD" id="cd07980">
    <property type="entry name" value="TFIIF_beta"/>
    <property type="match status" value="1"/>
</dbReference>
<accession>A0AA88LB79</accession>
<comment type="similarity">
    <text evidence="2">Belongs to the TFIIF beta subunit family.</text>
</comment>
<dbReference type="InterPro" id="IPR036390">
    <property type="entry name" value="WH_DNA-bd_sf"/>
</dbReference>
<evidence type="ECO:0000256" key="5">
    <source>
        <dbReference type="ARBA" id="ARBA00023125"/>
    </source>
</evidence>
<evidence type="ECO:0000259" key="9">
    <source>
        <dbReference type="Pfam" id="PF02270"/>
    </source>
</evidence>
<evidence type="ECO:0000313" key="11">
    <source>
        <dbReference type="EMBL" id="KAK2714990.1"/>
    </source>
</evidence>